<keyword evidence="3" id="KW-0378">Hydrolase</keyword>
<organism evidence="3 4">
    <name type="scientific">Rhizorhabdus dicambivorans</name>
    <dbReference type="NCBI Taxonomy" id="1850238"/>
    <lineage>
        <taxon>Bacteria</taxon>
        <taxon>Pseudomonadati</taxon>
        <taxon>Pseudomonadota</taxon>
        <taxon>Alphaproteobacteria</taxon>
        <taxon>Sphingomonadales</taxon>
        <taxon>Sphingomonadaceae</taxon>
        <taxon>Rhizorhabdus</taxon>
    </lineage>
</organism>
<dbReference type="KEGG" id="rdi:CMV14_23200"/>
<dbReference type="Pfam" id="PF00561">
    <property type="entry name" value="Abhydrolase_1"/>
    <property type="match status" value="1"/>
</dbReference>
<proteinExistence type="predicted"/>
<dbReference type="RefSeq" id="WP_066963577.1">
    <property type="nucleotide sequence ID" value="NZ_CP023449.1"/>
</dbReference>
<keyword evidence="4" id="KW-1185">Reference proteome</keyword>
<dbReference type="Proteomes" id="UP000218934">
    <property type="component" value="Unassembled WGS sequence"/>
</dbReference>
<feature type="signal peptide" evidence="1">
    <location>
        <begin position="1"/>
        <end position="20"/>
    </location>
</feature>
<dbReference type="GO" id="GO:0016787">
    <property type="term" value="F:hydrolase activity"/>
    <property type="evidence" value="ECO:0007669"/>
    <property type="project" value="UniProtKB-KW"/>
</dbReference>
<gene>
    <name evidence="3" type="ORF">COO09_11090</name>
</gene>
<comment type="caution">
    <text evidence="3">The sequence shown here is derived from an EMBL/GenBank/DDBJ whole genome shotgun (WGS) entry which is preliminary data.</text>
</comment>
<reference evidence="3 4" key="1">
    <citation type="submission" date="2017-09" db="EMBL/GenBank/DDBJ databases">
        <title>The Catabolism of 3,6-Dichlorosalicylic acid is Initiated by the Cytochrome P450 Monooxygenase DsmABC in Rhizorhabdus dicambivorans Ndbn-20.</title>
        <authorList>
            <person name="Na L."/>
        </authorList>
    </citation>
    <scope>NUCLEOTIDE SEQUENCE [LARGE SCALE GENOMIC DNA]</scope>
    <source>
        <strain evidence="3 4">Ndbn-20m</strain>
    </source>
</reference>
<feature type="chain" id="PRO_5012969212" evidence="1">
    <location>
        <begin position="21"/>
        <end position="304"/>
    </location>
</feature>
<accession>A0A2A4FXH4</accession>
<keyword evidence="1" id="KW-0732">Signal</keyword>
<evidence type="ECO:0000256" key="1">
    <source>
        <dbReference type="SAM" id="SignalP"/>
    </source>
</evidence>
<dbReference type="GO" id="GO:0016020">
    <property type="term" value="C:membrane"/>
    <property type="evidence" value="ECO:0007669"/>
    <property type="project" value="TreeGrafter"/>
</dbReference>
<dbReference type="Gene3D" id="3.40.50.1820">
    <property type="entry name" value="alpha/beta hydrolase"/>
    <property type="match status" value="1"/>
</dbReference>
<protein>
    <submittedName>
        <fullName evidence="3">Alpha/beta hydrolase</fullName>
    </submittedName>
</protein>
<dbReference type="AlphaFoldDB" id="A0A2A4FXH4"/>
<dbReference type="InterPro" id="IPR029058">
    <property type="entry name" value="AB_hydrolase_fold"/>
</dbReference>
<dbReference type="PANTHER" id="PTHR43798:SF33">
    <property type="entry name" value="HYDROLASE, PUTATIVE (AFU_ORTHOLOGUE AFUA_2G14860)-RELATED"/>
    <property type="match status" value="1"/>
</dbReference>
<name>A0A2A4FXH4_9SPHN</name>
<feature type="domain" description="AB hydrolase-1" evidence="2">
    <location>
        <begin position="60"/>
        <end position="288"/>
    </location>
</feature>
<evidence type="ECO:0000259" key="2">
    <source>
        <dbReference type="Pfam" id="PF00561"/>
    </source>
</evidence>
<dbReference type="SUPFAM" id="SSF53474">
    <property type="entry name" value="alpha/beta-Hydrolases"/>
    <property type="match status" value="1"/>
</dbReference>
<evidence type="ECO:0000313" key="4">
    <source>
        <dbReference type="Proteomes" id="UP000218934"/>
    </source>
</evidence>
<evidence type="ECO:0000313" key="3">
    <source>
        <dbReference type="EMBL" id="PCE42170.1"/>
    </source>
</evidence>
<dbReference type="OrthoDB" id="9804723at2"/>
<dbReference type="InterPro" id="IPR000073">
    <property type="entry name" value="AB_hydrolase_1"/>
</dbReference>
<sequence length="304" mass="32581">MVRHHLIGFSMFAAVLPALAGPVFATAPAAALPSPAAADRFVTVEGVRFRVREEGPRNAPPILLVHGFTFSLESWDGWAADLARDHRVIRFDLAGHGLSGPHPRAAYGTEARVRQLVKLMDRLGIARATIAGNSFGGLVAWNFAARYPRRIDRLVLIDSAAFSINGVTDKPVDVPPAMRAYLLDPKPAAVAFSAAAIYAHPDRLSPARLDQMRAMIVGNGPALIAHLEQFTLPDPLPGLGRIKAPTLILWGRADKVIPVAQAEQIAAAIPGAKLVIYDDVGHAPQEEATAASLSDLRTFLNQSK</sequence>
<dbReference type="InterPro" id="IPR050266">
    <property type="entry name" value="AB_hydrolase_sf"/>
</dbReference>
<dbReference type="EMBL" id="NWUF01000009">
    <property type="protein sequence ID" value="PCE42170.1"/>
    <property type="molecule type" value="Genomic_DNA"/>
</dbReference>
<dbReference type="PANTHER" id="PTHR43798">
    <property type="entry name" value="MONOACYLGLYCEROL LIPASE"/>
    <property type="match status" value="1"/>
</dbReference>
<dbReference type="PRINTS" id="PR00111">
    <property type="entry name" value="ABHYDROLASE"/>
</dbReference>